<proteinExistence type="predicted"/>
<dbReference type="EMBL" id="JARQZJ010000136">
    <property type="protein sequence ID" value="KAK9892568.1"/>
    <property type="molecule type" value="Genomic_DNA"/>
</dbReference>
<protein>
    <submittedName>
        <fullName evidence="1">Uncharacterized protein</fullName>
    </submittedName>
</protein>
<accession>A0AAW1VBJ3</accession>
<dbReference type="AlphaFoldDB" id="A0AAW1VBJ3"/>
<gene>
    <name evidence="1" type="ORF">WA026_020948</name>
</gene>
<keyword evidence="2" id="KW-1185">Reference proteome</keyword>
<organism evidence="1 2">
    <name type="scientific">Henosepilachna vigintioctopunctata</name>
    <dbReference type="NCBI Taxonomy" id="420089"/>
    <lineage>
        <taxon>Eukaryota</taxon>
        <taxon>Metazoa</taxon>
        <taxon>Ecdysozoa</taxon>
        <taxon>Arthropoda</taxon>
        <taxon>Hexapoda</taxon>
        <taxon>Insecta</taxon>
        <taxon>Pterygota</taxon>
        <taxon>Neoptera</taxon>
        <taxon>Endopterygota</taxon>
        <taxon>Coleoptera</taxon>
        <taxon>Polyphaga</taxon>
        <taxon>Cucujiformia</taxon>
        <taxon>Coccinelloidea</taxon>
        <taxon>Coccinellidae</taxon>
        <taxon>Epilachninae</taxon>
        <taxon>Epilachnini</taxon>
        <taxon>Henosepilachna</taxon>
    </lineage>
</organism>
<evidence type="ECO:0000313" key="1">
    <source>
        <dbReference type="EMBL" id="KAK9892568.1"/>
    </source>
</evidence>
<comment type="caution">
    <text evidence="1">The sequence shown here is derived from an EMBL/GenBank/DDBJ whole genome shotgun (WGS) entry which is preliminary data.</text>
</comment>
<dbReference type="Proteomes" id="UP001431783">
    <property type="component" value="Unassembled WGS sequence"/>
</dbReference>
<evidence type="ECO:0000313" key="2">
    <source>
        <dbReference type="Proteomes" id="UP001431783"/>
    </source>
</evidence>
<reference evidence="1 2" key="1">
    <citation type="submission" date="2023-03" db="EMBL/GenBank/DDBJ databases">
        <title>Genome insight into feeding habits of ladybird beetles.</title>
        <authorList>
            <person name="Li H.-S."/>
            <person name="Huang Y.-H."/>
            <person name="Pang H."/>
        </authorList>
    </citation>
    <scope>NUCLEOTIDE SEQUENCE [LARGE SCALE GENOMIC DNA]</scope>
    <source>
        <strain evidence="1">SYSU_2023b</strain>
        <tissue evidence="1">Whole body</tissue>
    </source>
</reference>
<name>A0AAW1VBJ3_9CUCU</name>
<sequence length="153" mass="17355">MQQDRIEPEEDSTAAKDLAGLSQVVESSSTSLMIASTSAADNIRPLSPAQSRNIVTAILTTPTSSEMNLQDMNINVPNVSKSSVFRKKTKRFTCELCICNRLYFVTNWYAILSSTRVSFYPPSEDKTVFVEVFRNAEKFYYFCIQLIDLYYSN</sequence>